<dbReference type="SUPFAM" id="SSF54368">
    <property type="entry name" value="Glutamine synthetase, N-terminal domain"/>
    <property type="match status" value="1"/>
</dbReference>
<gene>
    <name evidence="10" type="primary">puuA_1</name>
    <name evidence="10" type="ORF">GMA8713_00289</name>
</gene>
<dbReference type="PROSITE" id="PS51987">
    <property type="entry name" value="GS_CATALYTIC"/>
    <property type="match status" value="1"/>
</dbReference>
<evidence type="ECO:0000256" key="1">
    <source>
        <dbReference type="ARBA" id="ARBA00001946"/>
    </source>
</evidence>
<evidence type="ECO:0000256" key="3">
    <source>
        <dbReference type="ARBA" id="ARBA00022598"/>
    </source>
</evidence>
<evidence type="ECO:0000256" key="2">
    <source>
        <dbReference type="ARBA" id="ARBA00009897"/>
    </source>
</evidence>
<evidence type="ECO:0000256" key="5">
    <source>
        <dbReference type="ARBA" id="ARBA00022840"/>
    </source>
</evidence>
<evidence type="ECO:0000313" key="11">
    <source>
        <dbReference type="Proteomes" id="UP000073601"/>
    </source>
</evidence>
<evidence type="ECO:0000256" key="8">
    <source>
        <dbReference type="RuleBase" id="RU000384"/>
    </source>
</evidence>
<dbReference type="FunFam" id="3.30.590.10:FF:000005">
    <property type="entry name" value="Probable glutamine synthetase"/>
    <property type="match status" value="1"/>
</dbReference>
<dbReference type="InterPro" id="IPR027303">
    <property type="entry name" value="Gln_synth_gly_rich_site"/>
</dbReference>
<reference evidence="11" key="1">
    <citation type="submission" date="2016-02" db="EMBL/GenBank/DDBJ databases">
        <authorList>
            <person name="Rodrigo-Torres Lidia"/>
            <person name="Arahal R.David."/>
        </authorList>
    </citation>
    <scope>NUCLEOTIDE SEQUENCE [LARGE SCALE GENOMIC DNA]</scope>
    <source>
        <strain evidence="11">CECT 8713</strain>
    </source>
</reference>
<keyword evidence="5" id="KW-0067">ATP-binding</keyword>
<evidence type="ECO:0000256" key="6">
    <source>
        <dbReference type="ARBA" id="ARBA00022842"/>
    </source>
</evidence>
<dbReference type="GO" id="GO:0034024">
    <property type="term" value="F:glutamate-putrescine ligase activity"/>
    <property type="evidence" value="ECO:0007669"/>
    <property type="project" value="UniProtKB-EC"/>
</dbReference>
<evidence type="ECO:0000256" key="4">
    <source>
        <dbReference type="ARBA" id="ARBA00022741"/>
    </source>
</evidence>
<comment type="similarity">
    <text evidence="2 7 8">Belongs to the glutamine synthetase family.</text>
</comment>
<sequence>MRYQTDREMFVPEDAKLPDSNEAIEFLAKNPDIEFVDLLLLDMNGIVRGKRVEKDKLQKAYEQGIALPISIYGMNIKGTPVEETGLGLEIGESDAICYPVAGSLTRQPWQKRPIAQLMLEMYEDKETPLFADPRMILRRIVRQFKARGLTPVSAYELEFYLIDSKTPGSAPLPPVSPITGKRPENTQVYSLDELDEYAELLTQIIEAAREQGLPADTIVAESAPGQFEINLKHTDDALAACDHSILLKRVIKQVAHDNDLDTTFMAKPYADQAGNGMHLHISLLDDDGNNVFEPQEEGDMTDTLRHALGGMLELMPQYLAIMCPNINSYRRFAPDFYVPNAATWGIENRTTALRIPGDVPAATRIEHRVAGTDANPYLMMAALLASIMYGLDNKIEPSEPVVGNAYDLDNEPLPTNLRDALRELSASEAMRQFLGTDFVDVFVTCKEKELEEFEQHVTALEYDWYLHAF</sequence>
<dbReference type="EC" id="6.3.1.11" evidence="10"/>
<dbReference type="GO" id="GO:0004356">
    <property type="term" value="F:glutamine synthetase activity"/>
    <property type="evidence" value="ECO:0007669"/>
    <property type="project" value="InterPro"/>
</dbReference>
<keyword evidence="3 10" id="KW-0436">Ligase</keyword>
<protein>
    <submittedName>
        <fullName evidence="10">Gamma-glutamylputrescine synthetase PuuA</fullName>
        <ecNumber evidence="10">6.3.1.11</ecNumber>
    </submittedName>
</protein>
<accession>A0A128EUD9</accession>
<name>A0A128EUD9_9GAMM</name>
<keyword evidence="6" id="KW-0460">Magnesium</keyword>
<evidence type="ECO:0000259" key="9">
    <source>
        <dbReference type="PROSITE" id="PS51987"/>
    </source>
</evidence>
<dbReference type="InterPro" id="IPR036651">
    <property type="entry name" value="Gln_synt_N_sf"/>
</dbReference>
<feature type="domain" description="GS catalytic" evidence="9">
    <location>
        <begin position="133"/>
        <end position="469"/>
    </location>
</feature>
<comment type="cofactor">
    <cofactor evidence="1">
        <name>Mg(2+)</name>
        <dbReference type="ChEBI" id="CHEBI:18420"/>
    </cofactor>
</comment>
<dbReference type="GO" id="GO:0006542">
    <property type="term" value="P:glutamine biosynthetic process"/>
    <property type="evidence" value="ECO:0007669"/>
    <property type="project" value="InterPro"/>
</dbReference>
<evidence type="ECO:0000256" key="7">
    <source>
        <dbReference type="PROSITE-ProRule" id="PRU01331"/>
    </source>
</evidence>
<dbReference type="PANTHER" id="PTHR43785">
    <property type="entry name" value="GAMMA-GLUTAMYLPUTRESCINE SYNTHETASE"/>
    <property type="match status" value="1"/>
</dbReference>
<dbReference type="SMART" id="SM01230">
    <property type="entry name" value="Gln-synt_C"/>
    <property type="match status" value="1"/>
</dbReference>
<dbReference type="InterPro" id="IPR014746">
    <property type="entry name" value="Gln_synth/guanido_kin_cat_dom"/>
</dbReference>
<keyword evidence="4" id="KW-0547">Nucleotide-binding</keyword>
<keyword evidence="11" id="KW-1185">Reference proteome</keyword>
<dbReference type="AlphaFoldDB" id="A0A128EUD9"/>
<dbReference type="RefSeq" id="WP_232314309.1">
    <property type="nucleotide sequence ID" value="NZ_CAWRCI010000001.1"/>
</dbReference>
<organism evidence="10 11">
    <name type="scientific">Grimontia marina</name>
    <dbReference type="NCBI Taxonomy" id="646534"/>
    <lineage>
        <taxon>Bacteria</taxon>
        <taxon>Pseudomonadati</taxon>
        <taxon>Pseudomonadota</taxon>
        <taxon>Gammaproteobacteria</taxon>
        <taxon>Vibrionales</taxon>
        <taxon>Vibrionaceae</taxon>
        <taxon>Grimontia</taxon>
    </lineage>
</organism>
<dbReference type="PROSITE" id="PS00181">
    <property type="entry name" value="GLNA_ATP"/>
    <property type="match status" value="1"/>
</dbReference>
<proteinExistence type="inferred from homology"/>
<dbReference type="EMBL" id="FIZY01000001">
    <property type="protein sequence ID" value="CZF77715.1"/>
    <property type="molecule type" value="Genomic_DNA"/>
</dbReference>
<dbReference type="Gene3D" id="3.10.20.70">
    <property type="entry name" value="Glutamine synthetase, N-terminal domain"/>
    <property type="match status" value="1"/>
</dbReference>
<dbReference type="Gene3D" id="3.30.590.10">
    <property type="entry name" value="Glutamine synthetase/guanido kinase, catalytic domain"/>
    <property type="match status" value="1"/>
</dbReference>
<dbReference type="GO" id="GO:0006598">
    <property type="term" value="P:polyamine catabolic process"/>
    <property type="evidence" value="ECO:0007669"/>
    <property type="project" value="TreeGrafter"/>
</dbReference>
<dbReference type="PANTHER" id="PTHR43785:SF12">
    <property type="entry name" value="TYPE-1 GLUTAMINE SYNTHETASE 2"/>
    <property type="match status" value="1"/>
</dbReference>
<dbReference type="Proteomes" id="UP000073601">
    <property type="component" value="Unassembled WGS sequence"/>
</dbReference>
<dbReference type="InterPro" id="IPR008146">
    <property type="entry name" value="Gln_synth_cat_dom"/>
</dbReference>
<dbReference type="GO" id="GO:0005524">
    <property type="term" value="F:ATP binding"/>
    <property type="evidence" value="ECO:0007669"/>
    <property type="project" value="UniProtKB-KW"/>
</dbReference>
<dbReference type="SUPFAM" id="SSF55931">
    <property type="entry name" value="Glutamine synthetase/guanido kinase"/>
    <property type="match status" value="1"/>
</dbReference>
<evidence type="ECO:0000313" key="10">
    <source>
        <dbReference type="EMBL" id="CZF77715.1"/>
    </source>
</evidence>
<dbReference type="Pfam" id="PF00120">
    <property type="entry name" value="Gln-synt_C"/>
    <property type="match status" value="1"/>
</dbReference>